<proteinExistence type="predicted"/>
<dbReference type="EMBL" id="WMIE01000009">
    <property type="protein sequence ID" value="MTH79003.1"/>
    <property type="molecule type" value="Genomic_DNA"/>
</dbReference>
<name>A0A6L6JA07_9RHOB</name>
<evidence type="ECO:0000313" key="2">
    <source>
        <dbReference type="Proteomes" id="UP000478183"/>
    </source>
</evidence>
<keyword evidence="2" id="KW-1185">Reference proteome</keyword>
<dbReference type="RefSeq" id="WP_155096354.1">
    <property type="nucleotide sequence ID" value="NZ_WMIE01000009.1"/>
</dbReference>
<dbReference type="Proteomes" id="UP000478183">
    <property type="component" value="Unassembled WGS sequence"/>
</dbReference>
<sequence length="415" mass="45000">MTAPRPTVTALEILLVYGQSENRSSEDPLAATLDAATQGQIYYLSGLLDESGNAVGPSGAGWSGSGMAAINQLAPAKGFASATGLGRVSPAYTLQYCRSATWRDQGVPDKGAIIVDHGYGGRYIAEWRPDDTSPVGRNQLYWMRECKRLADEFSVQISCPYVFLFQGSSAKDQASSIYEQDFRVAHEATLAEATRLFGRPPRLVTVVNGSDVDSNGDVYATPGLQYRLTLEQQGIIATWQRIYPINDQNAHIDGATKILIGETCHWAITESEAGNPWNITYTVSKTGDAVTVQFTLRPGETLFDRSDLYDAFGGAATCPNYGFEADGGILAATPDLAGNTVKLRLANPSAAWLRFAHQVQDCYTMTDATGYTMSAHRTTLFGSEARASRFVTGQTLWRALPGFRGRFSGDVFMAE</sequence>
<reference evidence="1 2" key="1">
    <citation type="submission" date="2019-11" db="EMBL/GenBank/DDBJ databases">
        <authorList>
            <person name="Dong K."/>
        </authorList>
    </citation>
    <scope>NUCLEOTIDE SEQUENCE [LARGE SCALE GENOMIC DNA]</scope>
    <source>
        <strain evidence="1 2">NBRC 111993</strain>
    </source>
</reference>
<evidence type="ECO:0008006" key="3">
    <source>
        <dbReference type="Google" id="ProtNLM"/>
    </source>
</evidence>
<protein>
    <recommendedName>
        <fullName evidence="3">Sialate O-acetylesterase domain-containing protein</fullName>
    </recommendedName>
</protein>
<gene>
    <name evidence="1" type="ORF">GL286_14835</name>
</gene>
<organism evidence="1 2">
    <name type="scientific">Paracoccus aestuariivivens</name>
    <dbReference type="NCBI Taxonomy" id="1820333"/>
    <lineage>
        <taxon>Bacteria</taxon>
        <taxon>Pseudomonadati</taxon>
        <taxon>Pseudomonadota</taxon>
        <taxon>Alphaproteobacteria</taxon>
        <taxon>Rhodobacterales</taxon>
        <taxon>Paracoccaceae</taxon>
        <taxon>Paracoccus</taxon>
    </lineage>
</organism>
<dbReference type="OrthoDB" id="7755588at2"/>
<accession>A0A6L6JA07</accession>
<dbReference type="AlphaFoldDB" id="A0A6L6JA07"/>
<comment type="caution">
    <text evidence="1">The sequence shown here is derived from an EMBL/GenBank/DDBJ whole genome shotgun (WGS) entry which is preliminary data.</text>
</comment>
<evidence type="ECO:0000313" key="1">
    <source>
        <dbReference type="EMBL" id="MTH79003.1"/>
    </source>
</evidence>